<keyword evidence="1" id="KW-0812">Transmembrane</keyword>
<dbReference type="InterPro" id="IPR003439">
    <property type="entry name" value="ABC_transporter-like_ATP-bd"/>
</dbReference>
<dbReference type="InterPro" id="IPR053989">
    <property type="entry name" value="TagH_SH3-like"/>
</dbReference>
<dbReference type="SUPFAM" id="SSF52540">
    <property type="entry name" value="P-loop containing nucleoside triphosphate hydrolases"/>
    <property type="match status" value="1"/>
</dbReference>
<dbReference type="Pfam" id="PF00005">
    <property type="entry name" value="ABC_tran"/>
    <property type="match status" value="1"/>
</dbReference>
<dbReference type="eggNOG" id="COG1134">
    <property type="taxonomic scope" value="Bacteria"/>
</dbReference>
<dbReference type="InterPro" id="IPR050683">
    <property type="entry name" value="Bact_Polysacc_Export_ATP-bd"/>
</dbReference>
<dbReference type="PANTHER" id="PTHR46743:SF2">
    <property type="entry name" value="TEICHOIC ACIDS EXPORT ATP-BINDING PROTEIN TAGH"/>
    <property type="match status" value="1"/>
</dbReference>
<keyword evidence="1" id="KW-0472">Membrane</keyword>
<keyword evidence="4" id="KW-1185">Reference proteome</keyword>
<name>K9AHS0_9STAP</name>
<sequence length="510" mass="59112">MVSSIVLKLLDVTHYYRNNKTRPWYKPFGYGEDDIDINNVTLHIYQGEALGIIGEPGSSKTLIGRLLAGQIQPDKGKVTRREQVFYANALDKIHEDIKVSSFVRNALSLYDKRVSTRKITKLLKEAELDKDKHTYISDLSDEAYSTLLFVLARASKAKIIILNQVASSLPEKYFSELKRLVHEYISLNQTFVNVDDNIDRVVKVSNYAAWISHGQLRKEGPLSEVIPMFKDHEADRQSLETDEEKARFDMDWKNGRTRLPEKDYNFKRIERYNHAKPPKFLMTIWLWSFLFLSGMFLTGLLSFNNLGKVDIEQEMNESAISTEQKDPYEEKLAFGIVEAKNVKLKPTKGGKGLTVPESSVLSIVAENSKRYQVEVDGKQYTVKKNPIRFFNPAGLYAEHDVEDLHPYMKRNYVDSFSYFNSHLHKKHKEVTDSLVPEKDKDNRFNVPITEQPINMLFDDQNKVIGFTFPIVDEKKLKDKFNIDRDIWITKSGDGYLLADFENDKWTYIEM</sequence>
<dbReference type="InterPro" id="IPR027417">
    <property type="entry name" value="P-loop_NTPase"/>
</dbReference>
<dbReference type="STRING" id="1229783.C273_08466"/>
<dbReference type="EMBL" id="AMSQ01000014">
    <property type="protein sequence ID" value="EKU46819.1"/>
    <property type="molecule type" value="Genomic_DNA"/>
</dbReference>
<evidence type="ECO:0000259" key="2">
    <source>
        <dbReference type="PROSITE" id="PS50893"/>
    </source>
</evidence>
<dbReference type="InterPro" id="IPR053990">
    <property type="entry name" value="TagH_C"/>
</dbReference>
<dbReference type="RefSeq" id="WP_009384019.1">
    <property type="nucleotide sequence ID" value="NZ_AMSQ01000014.1"/>
</dbReference>
<feature type="transmembrane region" description="Helical" evidence="1">
    <location>
        <begin position="280"/>
        <end position="303"/>
    </location>
</feature>
<accession>K9AHS0</accession>
<keyword evidence="1" id="KW-1133">Transmembrane helix</keyword>
<dbReference type="Pfam" id="PF22269">
    <property type="entry name" value="TagH_SH3-like"/>
    <property type="match status" value="1"/>
</dbReference>
<dbReference type="GO" id="GO:0016887">
    <property type="term" value="F:ATP hydrolysis activity"/>
    <property type="evidence" value="ECO:0007669"/>
    <property type="project" value="InterPro"/>
</dbReference>
<dbReference type="Pfam" id="PF22096">
    <property type="entry name" value="TagH_C"/>
    <property type="match status" value="1"/>
</dbReference>
<evidence type="ECO:0000313" key="3">
    <source>
        <dbReference type="EMBL" id="EKU46819.1"/>
    </source>
</evidence>
<dbReference type="GO" id="GO:0005524">
    <property type="term" value="F:ATP binding"/>
    <property type="evidence" value="ECO:0007669"/>
    <property type="project" value="InterPro"/>
</dbReference>
<dbReference type="Proteomes" id="UP000009885">
    <property type="component" value="Unassembled WGS sequence"/>
</dbReference>
<evidence type="ECO:0000256" key="1">
    <source>
        <dbReference type="SAM" id="Phobius"/>
    </source>
</evidence>
<evidence type="ECO:0000313" key="4">
    <source>
        <dbReference type="Proteomes" id="UP000009885"/>
    </source>
</evidence>
<dbReference type="PATRIC" id="fig|1229783.3.peg.1704"/>
<reference evidence="3 4" key="1">
    <citation type="journal article" date="2013" name="Genome Announc.">
        <title>Genome Sequence of Staphylococcus massiliensis Strain S46, Isolated from the Surface of Healthy Human Skin.</title>
        <authorList>
            <person name="Srivastav R."/>
            <person name="Singh A."/>
            <person name="Jangir P.K."/>
            <person name="Kumari C."/>
            <person name="Muduli S."/>
            <person name="Sharma R."/>
        </authorList>
    </citation>
    <scope>NUCLEOTIDE SEQUENCE [LARGE SCALE GENOMIC DNA]</scope>
    <source>
        <strain evidence="3 4">S46</strain>
    </source>
</reference>
<comment type="caution">
    <text evidence="3">The sequence shown here is derived from an EMBL/GenBank/DDBJ whole genome shotgun (WGS) entry which is preliminary data.</text>
</comment>
<feature type="domain" description="ABC transporter" evidence="2">
    <location>
        <begin position="7"/>
        <end position="238"/>
    </location>
</feature>
<dbReference type="PANTHER" id="PTHR46743">
    <property type="entry name" value="TEICHOIC ACIDS EXPORT ATP-BINDING PROTEIN TAGH"/>
    <property type="match status" value="1"/>
</dbReference>
<dbReference type="OrthoDB" id="2385601at2"/>
<dbReference type="AlphaFoldDB" id="K9AHS0"/>
<dbReference type="PROSITE" id="PS50893">
    <property type="entry name" value="ABC_TRANSPORTER_2"/>
    <property type="match status" value="1"/>
</dbReference>
<gene>
    <name evidence="3" type="ORF">C273_08466</name>
</gene>
<dbReference type="Gene3D" id="3.40.50.300">
    <property type="entry name" value="P-loop containing nucleotide triphosphate hydrolases"/>
    <property type="match status" value="1"/>
</dbReference>
<protein>
    <submittedName>
        <fullName evidence="3">Sugar ABC transporter ATPase</fullName>
    </submittedName>
</protein>
<organism evidence="3 4">
    <name type="scientific">Staphylococcus massiliensis S46</name>
    <dbReference type="NCBI Taxonomy" id="1229783"/>
    <lineage>
        <taxon>Bacteria</taxon>
        <taxon>Bacillati</taxon>
        <taxon>Bacillota</taxon>
        <taxon>Bacilli</taxon>
        <taxon>Bacillales</taxon>
        <taxon>Staphylococcaceae</taxon>
        <taxon>Staphylococcus</taxon>
    </lineage>
</organism>
<proteinExistence type="predicted"/>